<protein>
    <submittedName>
        <fullName evidence="1">Uncharacterized protein</fullName>
    </submittedName>
</protein>
<dbReference type="Proteomes" id="UP000054988">
    <property type="component" value="Unassembled WGS sequence"/>
</dbReference>
<comment type="caution">
    <text evidence="1">The sequence shown here is derived from an EMBL/GenBank/DDBJ whole genome shotgun (WGS) entry which is preliminary data.</text>
</comment>
<name>A0A0W0GBP8_MONRR</name>
<evidence type="ECO:0000313" key="2">
    <source>
        <dbReference type="Proteomes" id="UP000054988"/>
    </source>
</evidence>
<dbReference type="EMBL" id="LATX01000547">
    <property type="protein sequence ID" value="KTB45958.1"/>
    <property type="molecule type" value="Genomic_DNA"/>
</dbReference>
<evidence type="ECO:0000313" key="1">
    <source>
        <dbReference type="EMBL" id="KTB45958.1"/>
    </source>
</evidence>
<gene>
    <name evidence="1" type="ORF">WG66_1469</name>
</gene>
<accession>A0A0W0GBP8</accession>
<proteinExistence type="predicted"/>
<sequence>MLDKFIRTFVAHCELGGLIGLPKVYNSEGTPVVSLEDSNRTALLGAVSTSFERGMDPNEHRMTFMEVFRGLFNGFIDVEYRAGGGVEKLFADLRDYAEIMPIPPDVYNFKLTLM</sequence>
<organism evidence="1 2">
    <name type="scientific">Moniliophthora roreri</name>
    <name type="common">Frosty pod rot fungus</name>
    <name type="synonym">Monilia roreri</name>
    <dbReference type="NCBI Taxonomy" id="221103"/>
    <lineage>
        <taxon>Eukaryota</taxon>
        <taxon>Fungi</taxon>
        <taxon>Dikarya</taxon>
        <taxon>Basidiomycota</taxon>
        <taxon>Agaricomycotina</taxon>
        <taxon>Agaricomycetes</taxon>
        <taxon>Agaricomycetidae</taxon>
        <taxon>Agaricales</taxon>
        <taxon>Marasmiineae</taxon>
        <taxon>Marasmiaceae</taxon>
        <taxon>Moniliophthora</taxon>
    </lineage>
</organism>
<dbReference type="AlphaFoldDB" id="A0A0W0GBP8"/>
<reference evidence="1 2" key="1">
    <citation type="submission" date="2015-12" db="EMBL/GenBank/DDBJ databases">
        <title>Draft genome sequence of Moniliophthora roreri, the causal agent of frosty pod rot of cacao.</title>
        <authorList>
            <person name="Aime M.C."/>
            <person name="Diaz-Valderrama J.R."/>
            <person name="Kijpornyongpan T."/>
            <person name="Phillips-Mora W."/>
        </authorList>
    </citation>
    <scope>NUCLEOTIDE SEQUENCE [LARGE SCALE GENOMIC DNA]</scope>
    <source>
        <strain evidence="1 2">MCA 2952</strain>
    </source>
</reference>